<organism evidence="5 6">
    <name type="scientific">Bacteroides salyersiae</name>
    <dbReference type="NCBI Taxonomy" id="291644"/>
    <lineage>
        <taxon>Bacteria</taxon>
        <taxon>Pseudomonadati</taxon>
        <taxon>Bacteroidota</taxon>
        <taxon>Bacteroidia</taxon>
        <taxon>Bacteroidales</taxon>
        <taxon>Bacteroidaceae</taxon>
        <taxon>Bacteroides</taxon>
    </lineage>
</organism>
<evidence type="ECO:0000256" key="1">
    <source>
        <dbReference type="ARBA" id="ARBA00001964"/>
    </source>
</evidence>
<dbReference type="AlphaFoldDB" id="A0A7J4XQ12"/>
<gene>
    <name evidence="5" type="ORF">F3F73_00345</name>
</gene>
<dbReference type="InterPro" id="IPR005474">
    <property type="entry name" value="Transketolase_N"/>
</dbReference>
<evidence type="ECO:0000256" key="2">
    <source>
        <dbReference type="ARBA" id="ARBA00007131"/>
    </source>
</evidence>
<evidence type="ECO:0000256" key="3">
    <source>
        <dbReference type="ARBA" id="ARBA00023052"/>
    </source>
</evidence>
<comment type="caution">
    <text evidence="5">The sequence shown here is derived from an EMBL/GenBank/DDBJ whole genome shotgun (WGS) entry which is preliminary data.</text>
</comment>
<comment type="similarity">
    <text evidence="2">Belongs to the transketolase family.</text>
</comment>
<accession>A0A7J4XQ12</accession>
<dbReference type="Gene3D" id="3.40.50.970">
    <property type="match status" value="1"/>
</dbReference>
<dbReference type="PANTHER" id="PTHR47514">
    <property type="entry name" value="TRANSKETOLASE N-TERMINAL SECTION-RELATED"/>
    <property type="match status" value="1"/>
</dbReference>
<keyword evidence="3" id="KW-0786">Thiamine pyrophosphate</keyword>
<feature type="domain" description="Transketolase N-terminal" evidence="4">
    <location>
        <begin position="15"/>
        <end position="249"/>
    </location>
</feature>
<dbReference type="CDD" id="cd02012">
    <property type="entry name" value="TPP_TK"/>
    <property type="match status" value="1"/>
</dbReference>
<dbReference type="PANTHER" id="PTHR47514:SF1">
    <property type="entry name" value="TRANSKETOLASE N-TERMINAL SECTION-RELATED"/>
    <property type="match status" value="1"/>
</dbReference>
<evidence type="ECO:0000313" key="6">
    <source>
        <dbReference type="Proteomes" id="UP000422221"/>
    </source>
</evidence>
<sequence>MRINALKMAYSSGDRGAHISGSLSCIEIYAVLYKWILNYDIDNPLWEKRDRMVAGKEHARLAEFPAMAEIGFFPECELEKFESNDGLLTGHPKNLKIGLEYSSCSLGTALPFALGKALYAKQFEKEYKVFVLVGDAECAEGAIWEAIMVAAQYKLDNLTLIVDRNYLSVDGNTEELMAQRDMEEKFRAFGWASETVDGHDIVQLYNSLNRKCVDMPHVIIATTIKGKGVSFMENRKEWHQAILNEEDYKRSLDEVSVKLC</sequence>
<dbReference type="Proteomes" id="UP000422221">
    <property type="component" value="Unassembled WGS sequence"/>
</dbReference>
<proteinExistence type="inferred from homology"/>
<reference evidence="5 6" key="1">
    <citation type="journal article" date="2019" name="Nat. Med.">
        <title>A library of human gut bacterial isolates paired with longitudinal multiomics data enables mechanistic microbiome research.</title>
        <authorList>
            <person name="Poyet M."/>
            <person name="Groussin M."/>
            <person name="Gibbons S.M."/>
            <person name="Avila-Pacheco J."/>
            <person name="Jiang X."/>
            <person name="Kearney S.M."/>
            <person name="Perrotta A.R."/>
            <person name="Berdy B."/>
            <person name="Zhao S."/>
            <person name="Lieberman T.D."/>
            <person name="Swanson P.K."/>
            <person name="Smith M."/>
            <person name="Roesemann S."/>
            <person name="Alexander J.E."/>
            <person name="Rich S.A."/>
            <person name="Livny J."/>
            <person name="Vlamakis H."/>
            <person name="Clish C."/>
            <person name="Bullock K."/>
            <person name="Deik A."/>
            <person name="Scott J."/>
            <person name="Pierce K.A."/>
            <person name="Xavier R.J."/>
            <person name="Alm E.J."/>
        </authorList>
    </citation>
    <scope>NUCLEOTIDE SEQUENCE [LARGE SCALE GENOMIC DNA]</scope>
    <source>
        <strain evidence="5 6">BIOML-A10</strain>
    </source>
</reference>
<evidence type="ECO:0000313" key="5">
    <source>
        <dbReference type="EMBL" id="KAA3770816.1"/>
    </source>
</evidence>
<protein>
    <submittedName>
        <fullName evidence="5">Transketolase</fullName>
    </submittedName>
</protein>
<dbReference type="SUPFAM" id="SSF52518">
    <property type="entry name" value="Thiamin diphosphate-binding fold (THDP-binding)"/>
    <property type="match status" value="1"/>
</dbReference>
<evidence type="ECO:0000259" key="4">
    <source>
        <dbReference type="Pfam" id="PF00456"/>
    </source>
</evidence>
<name>A0A7J4XQ12_9BACE</name>
<dbReference type="Pfam" id="PF00456">
    <property type="entry name" value="Transketolase_N"/>
    <property type="match status" value="1"/>
</dbReference>
<dbReference type="InterPro" id="IPR029061">
    <property type="entry name" value="THDP-binding"/>
</dbReference>
<comment type="cofactor">
    <cofactor evidence="1">
        <name>thiamine diphosphate</name>
        <dbReference type="ChEBI" id="CHEBI:58937"/>
    </cofactor>
</comment>
<dbReference type="EMBL" id="VWMK01000001">
    <property type="protein sequence ID" value="KAA3770816.1"/>
    <property type="molecule type" value="Genomic_DNA"/>
</dbReference>